<evidence type="ECO:0000313" key="10">
    <source>
        <dbReference type="EMBL" id="CAE2283773.1"/>
    </source>
</evidence>
<gene>
    <name evidence="10" type="ORF">GTHE00462_LOCUS9616</name>
</gene>
<keyword evidence="3 8" id="KW-0732">Signal</keyword>
<dbReference type="PROSITE" id="PS51257">
    <property type="entry name" value="PROKAR_LIPOPROTEIN"/>
    <property type="match status" value="1"/>
</dbReference>
<feature type="chain" id="PRO_5030633578" description="Peptidase A1 domain-containing protein" evidence="8">
    <location>
        <begin position="19"/>
        <end position="575"/>
    </location>
</feature>
<dbReference type="PANTHER" id="PTHR47965:SF12">
    <property type="entry name" value="ASPARTIC PROTEINASE 3-RELATED"/>
    <property type="match status" value="1"/>
</dbReference>
<comment type="similarity">
    <text evidence="1">Belongs to the peptidase A1 family.</text>
</comment>
<dbReference type="InterPro" id="IPR001461">
    <property type="entry name" value="Aspartic_peptidase_A1"/>
</dbReference>
<dbReference type="InterPro" id="IPR021109">
    <property type="entry name" value="Peptidase_aspartic_dom_sf"/>
</dbReference>
<proteinExistence type="inferred from homology"/>
<dbReference type="SUPFAM" id="SSF50630">
    <property type="entry name" value="Acid proteases"/>
    <property type="match status" value="1"/>
</dbReference>
<dbReference type="Gene3D" id="2.40.70.10">
    <property type="entry name" value="Acid Proteases"/>
    <property type="match status" value="2"/>
</dbReference>
<dbReference type="InterPro" id="IPR033121">
    <property type="entry name" value="PEPTIDASE_A1"/>
</dbReference>
<sequence>MLLRAFLIVLLATLAACAQDDPSLHVAPRPPTPDARSAAMENFGRPSSPLGAFNHSIPLYATSHGKHYMVDIQLGYDSNSSTAQTARLIVDTGSGDIVIFGSVECSKDSSEYNHAIGGLSCYNYQKSKSFKFNVEGLGQRVNHECQYDQPGHPGAYCKEALLIDGYKAEAMCELAWEDVQLKDLSSSSSSGFLPIRTDICIVNDTSTDLYKLRYWNNTQGTLGLFYHVCDPGQGESKCETPFPPLLSSWPSWMPRIFSLDLNDPKEDSWMHLGAPAGGWGDLQWSETQPIAILSSSSYNLRYAFHSLEIFHLQLCGVDLFDNISSHWTAMVDTGAACLSLPQELFDMVVSWTPALNCGPELVPRFDFTDCANSACTESKNLTICYLREGMKEEDLPVLSFRMSEDGPLLFLPLASLMINDRPSGKPRVCLNPADSIAMYRTEQIKDLLYFPKISFGTLALRNLFTSFDMRAMSVGMKNKMTFDSTTYAEIGVCSKPVTCRGAQTFYAPMNTCVDPDCEQFYFHELDQDTKTCRLNNSFLISCIVVLLSFTMAEVALSEIYETLSRKLMRNYASSM</sequence>
<protein>
    <recommendedName>
        <fullName evidence="9">Peptidase A1 domain-containing protein</fullName>
    </recommendedName>
</protein>
<evidence type="ECO:0000256" key="2">
    <source>
        <dbReference type="ARBA" id="ARBA00022670"/>
    </source>
</evidence>
<name>A0A7S4K4V5_GUITH</name>
<dbReference type="PANTHER" id="PTHR47965">
    <property type="entry name" value="ASPARTYL PROTEASE-RELATED"/>
    <property type="match status" value="1"/>
</dbReference>
<keyword evidence="2" id="KW-0645">Protease</keyword>
<keyword evidence="5" id="KW-0378">Hydrolase</keyword>
<dbReference type="GO" id="GO:0006508">
    <property type="term" value="P:proteolysis"/>
    <property type="evidence" value="ECO:0007669"/>
    <property type="project" value="UniProtKB-KW"/>
</dbReference>
<keyword evidence="4" id="KW-0064">Aspartyl protease</keyword>
<dbReference type="AlphaFoldDB" id="A0A7S4K4V5"/>
<keyword evidence="6" id="KW-0865">Zymogen</keyword>
<feature type="domain" description="Peptidase A1" evidence="9">
    <location>
        <begin position="68"/>
        <end position="477"/>
    </location>
</feature>
<evidence type="ECO:0000256" key="3">
    <source>
        <dbReference type="ARBA" id="ARBA00022729"/>
    </source>
</evidence>
<dbReference type="GO" id="GO:0004190">
    <property type="term" value="F:aspartic-type endopeptidase activity"/>
    <property type="evidence" value="ECO:0007669"/>
    <property type="project" value="UniProtKB-KW"/>
</dbReference>
<dbReference type="PROSITE" id="PS51767">
    <property type="entry name" value="PEPTIDASE_A1"/>
    <property type="match status" value="1"/>
</dbReference>
<organism evidence="10">
    <name type="scientific">Guillardia theta</name>
    <name type="common">Cryptophyte</name>
    <name type="synonym">Cryptomonas phi</name>
    <dbReference type="NCBI Taxonomy" id="55529"/>
    <lineage>
        <taxon>Eukaryota</taxon>
        <taxon>Cryptophyceae</taxon>
        <taxon>Pyrenomonadales</taxon>
        <taxon>Geminigeraceae</taxon>
        <taxon>Guillardia</taxon>
    </lineage>
</organism>
<dbReference type="EMBL" id="HBKN01012290">
    <property type="protein sequence ID" value="CAE2283773.1"/>
    <property type="molecule type" value="Transcribed_RNA"/>
</dbReference>
<evidence type="ECO:0000256" key="6">
    <source>
        <dbReference type="ARBA" id="ARBA00023145"/>
    </source>
</evidence>
<dbReference type="OMA" id="RRRICMF"/>
<feature type="signal peptide" evidence="8">
    <location>
        <begin position="1"/>
        <end position="18"/>
    </location>
</feature>
<evidence type="ECO:0000256" key="5">
    <source>
        <dbReference type="ARBA" id="ARBA00022801"/>
    </source>
</evidence>
<accession>A0A7S4K4V5</accession>
<evidence type="ECO:0000256" key="1">
    <source>
        <dbReference type="ARBA" id="ARBA00007447"/>
    </source>
</evidence>
<evidence type="ECO:0000256" key="8">
    <source>
        <dbReference type="SAM" id="SignalP"/>
    </source>
</evidence>
<feature type="region of interest" description="Disordered" evidence="7">
    <location>
        <begin position="22"/>
        <end position="41"/>
    </location>
</feature>
<evidence type="ECO:0000256" key="4">
    <source>
        <dbReference type="ARBA" id="ARBA00022750"/>
    </source>
</evidence>
<reference evidence="10" key="1">
    <citation type="submission" date="2021-01" db="EMBL/GenBank/DDBJ databases">
        <authorList>
            <person name="Corre E."/>
            <person name="Pelletier E."/>
            <person name="Niang G."/>
            <person name="Scheremetjew M."/>
            <person name="Finn R."/>
            <person name="Kale V."/>
            <person name="Holt S."/>
            <person name="Cochrane G."/>
            <person name="Meng A."/>
            <person name="Brown T."/>
            <person name="Cohen L."/>
        </authorList>
    </citation>
    <scope>NUCLEOTIDE SEQUENCE</scope>
    <source>
        <strain evidence="10">CCMP 2712</strain>
    </source>
</reference>
<evidence type="ECO:0000256" key="7">
    <source>
        <dbReference type="SAM" id="MobiDB-lite"/>
    </source>
</evidence>
<evidence type="ECO:0000259" key="9">
    <source>
        <dbReference type="PROSITE" id="PS51767"/>
    </source>
</evidence>